<dbReference type="Gene3D" id="3.30.70.1060">
    <property type="entry name" value="Dimeric alpha+beta barrel"/>
    <property type="match status" value="1"/>
</dbReference>
<dbReference type="KEGG" id="lck:HN018_26325"/>
<evidence type="ECO:0000313" key="4">
    <source>
        <dbReference type="Proteomes" id="UP000500767"/>
    </source>
</evidence>
<evidence type="ECO:0000256" key="1">
    <source>
        <dbReference type="ARBA" id="ARBA00007689"/>
    </source>
</evidence>
<feature type="domain" description="YCII-related" evidence="2">
    <location>
        <begin position="1"/>
        <end position="76"/>
    </location>
</feature>
<sequence length="95" mass="10406">MKVIAIMNYIQDKEKLQVTWPAHLLYRQGFLEDGRLRAAGPFADELGALWTLEVETVDEAETIVKGDPLAEAGVCVSSKLYPLGPVVVSPVKVPI</sequence>
<organism evidence="3 4">
    <name type="scientific">Lichenicola cladoniae</name>
    <dbReference type="NCBI Taxonomy" id="1484109"/>
    <lineage>
        <taxon>Bacteria</taxon>
        <taxon>Pseudomonadati</taxon>
        <taxon>Pseudomonadota</taxon>
        <taxon>Alphaproteobacteria</taxon>
        <taxon>Acetobacterales</taxon>
        <taxon>Acetobacteraceae</taxon>
        <taxon>Lichenicola</taxon>
    </lineage>
</organism>
<dbReference type="InterPro" id="IPR011008">
    <property type="entry name" value="Dimeric_a/b-barrel"/>
</dbReference>
<dbReference type="RefSeq" id="WP_171836895.1">
    <property type="nucleotide sequence ID" value="NZ_CP053711.1"/>
</dbReference>
<gene>
    <name evidence="3" type="ORF">HN018_26325</name>
</gene>
<protein>
    <recommendedName>
        <fullName evidence="2">YCII-related domain-containing protein</fullName>
    </recommendedName>
</protein>
<evidence type="ECO:0000259" key="2">
    <source>
        <dbReference type="Pfam" id="PF03795"/>
    </source>
</evidence>
<name>A0A6M8HZT9_9PROT</name>
<keyword evidence="3" id="KW-0614">Plasmid</keyword>
<proteinExistence type="inferred from homology"/>
<dbReference type="Proteomes" id="UP000500767">
    <property type="component" value="Plasmid unnamed4"/>
</dbReference>
<comment type="similarity">
    <text evidence="1">Belongs to the YciI family.</text>
</comment>
<dbReference type="Pfam" id="PF03795">
    <property type="entry name" value="YCII"/>
    <property type="match status" value="1"/>
</dbReference>
<keyword evidence="4" id="KW-1185">Reference proteome</keyword>
<accession>A0A6M8HZT9</accession>
<dbReference type="InterPro" id="IPR005545">
    <property type="entry name" value="YCII"/>
</dbReference>
<dbReference type="AlphaFoldDB" id="A0A6M8HZT9"/>
<evidence type="ECO:0000313" key="3">
    <source>
        <dbReference type="EMBL" id="QKE93665.1"/>
    </source>
</evidence>
<dbReference type="SUPFAM" id="SSF54909">
    <property type="entry name" value="Dimeric alpha+beta barrel"/>
    <property type="match status" value="1"/>
</dbReference>
<dbReference type="EMBL" id="CP053711">
    <property type="protein sequence ID" value="QKE93665.1"/>
    <property type="molecule type" value="Genomic_DNA"/>
</dbReference>
<geneLocation type="plasmid" evidence="3 4">
    <name>unnamed4</name>
</geneLocation>
<reference evidence="3 4" key="1">
    <citation type="journal article" date="2014" name="World J. Microbiol. Biotechnol.">
        <title>Biodiversity and physiological characteristics of Antarctic and Arctic lichens-associated bacteria.</title>
        <authorList>
            <person name="Lee Y.M."/>
            <person name="Kim E.H."/>
            <person name="Lee H.K."/>
            <person name="Hong S.G."/>
        </authorList>
    </citation>
    <scope>NUCLEOTIDE SEQUENCE [LARGE SCALE GENOMIC DNA]</scope>
    <source>
        <strain evidence="3 4">PAMC 26569</strain>
        <plasmid evidence="3">unnamed4</plasmid>
    </source>
</reference>